<dbReference type="PANTHER" id="PTHR44360">
    <property type="entry name" value="DNAJ HOMOLOG SUBFAMILY B MEMBER 9"/>
    <property type="match status" value="1"/>
</dbReference>
<name>A0AAD6UZX0_9AGAR</name>
<keyword evidence="1" id="KW-0143">Chaperone</keyword>
<keyword evidence="6" id="KW-1185">Reference proteome</keyword>
<organism evidence="5 6">
    <name type="scientific">Mycena pura</name>
    <dbReference type="NCBI Taxonomy" id="153505"/>
    <lineage>
        <taxon>Eukaryota</taxon>
        <taxon>Fungi</taxon>
        <taxon>Dikarya</taxon>
        <taxon>Basidiomycota</taxon>
        <taxon>Agaricomycotina</taxon>
        <taxon>Agaricomycetes</taxon>
        <taxon>Agaricomycetidae</taxon>
        <taxon>Agaricales</taxon>
        <taxon>Marasmiineae</taxon>
        <taxon>Mycenaceae</taxon>
        <taxon>Mycena</taxon>
    </lineage>
</organism>
<evidence type="ECO:0000256" key="3">
    <source>
        <dbReference type="SAM" id="Phobius"/>
    </source>
</evidence>
<dbReference type="PRINTS" id="PR00625">
    <property type="entry name" value="JDOMAIN"/>
</dbReference>
<dbReference type="EMBL" id="JARJCW010000072">
    <property type="protein sequence ID" value="KAJ7198579.1"/>
    <property type="molecule type" value="Genomic_DNA"/>
</dbReference>
<evidence type="ECO:0000256" key="2">
    <source>
        <dbReference type="SAM" id="MobiDB-lite"/>
    </source>
</evidence>
<feature type="transmembrane region" description="Helical" evidence="3">
    <location>
        <begin position="163"/>
        <end position="180"/>
    </location>
</feature>
<evidence type="ECO:0000256" key="1">
    <source>
        <dbReference type="ARBA" id="ARBA00023186"/>
    </source>
</evidence>
<evidence type="ECO:0000313" key="6">
    <source>
        <dbReference type="Proteomes" id="UP001219525"/>
    </source>
</evidence>
<dbReference type="InterPro" id="IPR051948">
    <property type="entry name" value="Hsp70_co-chaperone_J-domain"/>
</dbReference>
<keyword evidence="3" id="KW-0812">Transmembrane</keyword>
<dbReference type="GO" id="GO:0036503">
    <property type="term" value="P:ERAD pathway"/>
    <property type="evidence" value="ECO:0007669"/>
    <property type="project" value="TreeGrafter"/>
</dbReference>
<feature type="region of interest" description="Disordered" evidence="2">
    <location>
        <begin position="413"/>
        <end position="438"/>
    </location>
</feature>
<keyword evidence="3" id="KW-0472">Membrane</keyword>
<dbReference type="Gene3D" id="1.10.287.110">
    <property type="entry name" value="DnaJ domain"/>
    <property type="match status" value="1"/>
</dbReference>
<keyword evidence="3" id="KW-1133">Transmembrane helix</keyword>
<dbReference type="Pfam" id="PF00226">
    <property type="entry name" value="DnaJ"/>
    <property type="match status" value="1"/>
</dbReference>
<dbReference type="CDD" id="cd06257">
    <property type="entry name" value="DnaJ"/>
    <property type="match status" value="1"/>
</dbReference>
<dbReference type="SUPFAM" id="SSF46565">
    <property type="entry name" value="Chaperone J-domain"/>
    <property type="match status" value="1"/>
</dbReference>
<accession>A0AAD6UZX0</accession>
<reference evidence="5" key="1">
    <citation type="submission" date="2023-03" db="EMBL/GenBank/DDBJ databases">
        <title>Massive genome expansion in bonnet fungi (Mycena s.s.) driven by repeated elements and novel gene families across ecological guilds.</title>
        <authorList>
            <consortium name="Lawrence Berkeley National Laboratory"/>
            <person name="Harder C.B."/>
            <person name="Miyauchi S."/>
            <person name="Viragh M."/>
            <person name="Kuo A."/>
            <person name="Thoen E."/>
            <person name="Andreopoulos B."/>
            <person name="Lu D."/>
            <person name="Skrede I."/>
            <person name="Drula E."/>
            <person name="Henrissat B."/>
            <person name="Morin E."/>
            <person name="Kohler A."/>
            <person name="Barry K."/>
            <person name="LaButti K."/>
            <person name="Morin E."/>
            <person name="Salamov A."/>
            <person name="Lipzen A."/>
            <person name="Mereny Z."/>
            <person name="Hegedus B."/>
            <person name="Baldrian P."/>
            <person name="Stursova M."/>
            <person name="Weitz H."/>
            <person name="Taylor A."/>
            <person name="Grigoriev I.V."/>
            <person name="Nagy L.G."/>
            <person name="Martin F."/>
            <person name="Kauserud H."/>
        </authorList>
    </citation>
    <scope>NUCLEOTIDE SEQUENCE</scope>
    <source>
        <strain evidence="5">9144</strain>
    </source>
</reference>
<feature type="domain" description="J" evidence="4">
    <location>
        <begin position="76"/>
        <end position="139"/>
    </location>
</feature>
<dbReference type="GO" id="GO:0051087">
    <property type="term" value="F:protein-folding chaperone binding"/>
    <property type="evidence" value="ECO:0007669"/>
    <property type="project" value="TreeGrafter"/>
</dbReference>
<dbReference type="PROSITE" id="PS50076">
    <property type="entry name" value="DNAJ_2"/>
    <property type="match status" value="1"/>
</dbReference>
<feature type="transmembrane region" description="Helical" evidence="3">
    <location>
        <begin position="186"/>
        <end position="205"/>
    </location>
</feature>
<dbReference type="AlphaFoldDB" id="A0AAD6UZX0"/>
<dbReference type="SMART" id="SM00271">
    <property type="entry name" value="DnaJ"/>
    <property type="match status" value="1"/>
</dbReference>
<evidence type="ECO:0000259" key="4">
    <source>
        <dbReference type="PROSITE" id="PS50076"/>
    </source>
</evidence>
<dbReference type="InterPro" id="IPR001623">
    <property type="entry name" value="DnaJ_domain"/>
</dbReference>
<comment type="caution">
    <text evidence="5">The sequence shown here is derived from an EMBL/GenBank/DDBJ whole genome shotgun (WGS) entry which is preliminary data.</text>
</comment>
<sequence>MAVPLLGVIGWAIIPRQATKQALKLLDYVLLTFFGIRPPPPGSFEHQRNYRYTFSVVVLGYLIYTLIQGSSSMQPNYYEILGVTPTADENTLKLAFRQFAKRFHPDRVGPQGEALFIRVRDAFEALKNPTTRFAYDRFGPDAMGWTQCSTIGEFLHHGLIQSVGYHVVAVAVLVFWTAIGDTSPVAFWRYLLYFSLFAFELAFLLSPSTSLTPSGLLLGSIKAPGDHPTHRTILHVLYPQRVAYQHILLLHQLFLFMSIALTRVAPQFFPDEAKLTQGMSHRLLQLVTAADREVSQILHTELHALQPSAEHVPFSRLRPITAPSEEVMDALTSEMENMIIETTVKQDGGPFKSVWNAAVQKGKQHAAAAAATAFPTTPTPKKTFEFPFSPASSSPSKALLNGSPTKHAALLTSPALNGVRPNGSGRMSPPPVPTDRPHYVRARSISLL</sequence>
<dbReference type="InterPro" id="IPR036869">
    <property type="entry name" value="J_dom_sf"/>
</dbReference>
<dbReference type="Proteomes" id="UP001219525">
    <property type="component" value="Unassembled WGS sequence"/>
</dbReference>
<evidence type="ECO:0000313" key="5">
    <source>
        <dbReference type="EMBL" id="KAJ7198579.1"/>
    </source>
</evidence>
<dbReference type="GO" id="GO:0051787">
    <property type="term" value="F:misfolded protein binding"/>
    <property type="evidence" value="ECO:0007669"/>
    <property type="project" value="TreeGrafter"/>
</dbReference>
<gene>
    <name evidence="5" type="ORF">GGX14DRAFT_374107</name>
</gene>
<dbReference type="GO" id="GO:0005783">
    <property type="term" value="C:endoplasmic reticulum"/>
    <property type="evidence" value="ECO:0007669"/>
    <property type="project" value="TreeGrafter"/>
</dbReference>
<dbReference type="PANTHER" id="PTHR44360:SF1">
    <property type="entry name" value="DNAJ HOMOLOG SUBFAMILY B MEMBER 9"/>
    <property type="match status" value="1"/>
</dbReference>
<proteinExistence type="predicted"/>
<protein>
    <submittedName>
        <fullName evidence="5">DnaJ-domain-containing protein</fullName>
    </submittedName>
</protein>